<feature type="binding site" evidence="10">
    <location>
        <position position="205"/>
    </location>
    <ligand>
        <name>substrate</name>
    </ligand>
</feature>
<keyword evidence="8 10" id="KW-0411">Iron-sulfur</keyword>
<dbReference type="InterPro" id="IPR025747">
    <property type="entry name" value="ThiC-associated_dom"/>
</dbReference>
<dbReference type="Proteomes" id="UP000035034">
    <property type="component" value="Unassembled WGS sequence"/>
</dbReference>
<sequence>MGTPVSATEITTGPIEGSNKRYLELDHLRVPQRRVNLTNGEYLDLYDTSGPYTDTNAVIDVEAGLARTRESWTKPQAVGGAATQLAWARAGIITDEMRFIAAREGVDPELVRSEVAIGRAVIPANHRHPECEPMIIGKAFAVKVNANIGNSAVTSSIAEEVEKMVWATRWGADTVMDLSTGKDIHQTREWIMRNSPVPVGTVPIYQALEKVNGDPTKLTWELYRDTVIEQAEQGVDYMTVHAGVLLRYVPLTARRVTGIVSRGGSIMAAWCLAHHEESFLYTHFNELCEIFAQYDITFSLGDGLRPGSIADANDEAQFAELRTLGELTKIAKSFGVQVMIEGPGHVPMHKIAENVRLEEELCEEAPFYTLGPLATDIAPAYDHITSAIGAAMIAQAGTAMLCYVTPKEHLGLPNRDDVKVGVITYKIAAHSADLAKGHPRAQDRDNALSKARFEFRWTDQFNLALDPDTAREYHDETMPAEPAKTAHFCSMCGPKFCSMRISADVRAYAEENNLVTTEDIDRKIAAEMAAKSQEFIDAGNRVYLPLDTVESIGTA</sequence>
<feature type="binding site" evidence="10">
    <location>
        <position position="409"/>
    </location>
    <ligand>
        <name>Zn(2+)</name>
        <dbReference type="ChEBI" id="CHEBI:29105"/>
    </ligand>
</feature>
<comment type="catalytic activity">
    <reaction evidence="10">
        <text>5-amino-1-(5-phospho-beta-D-ribosyl)imidazole + S-adenosyl-L-methionine = 4-amino-2-methyl-5-(phosphooxymethyl)pyrimidine + CO + 5'-deoxyadenosine + formate + L-methionine + 3 H(+)</text>
        <dbReference type="Rhea" id="RHEA:24840"/>
        <dbReference type="ChEBI" id="CHEBI:15378"/>
        <dbReference type="ChEBI" id="CHEBI:15740"/>
        <dbReference type="ChEBI" id="CHEBI:17245"/>
        <dbReference type="ChEBI" id="CHEBI:17319"/>
        <dbReference type="ChEBI" id="CHEBI:57844"/>
        <dbReference type="ChEBI" id="CHEBI:58354"/>
        <dbReference type="ChEBI" id="CHEBI:59789"/>
        <dbReference type="ChEBI" id="CHEBI:137981"/>
        <dbReference type="EC" id="4.1.99.17"/>
    </reaction>
</comment>
<comment type="caution">
    <text evidence="12">The sequence shown here is derived from an EMBL/GenBank/DDBJ whole genome shotgun (WGS) entry which is preliminary data.</text>
</comment>
<dbReference type="AlphaFoldDB" id="H0QXS1"/>
<comment type="function">
    <text evidence="1 10">Catalyzes the synthesis of the hydroxymethylpyrimidine phosphate (HMP-P) moiety of thiamine from aminoimidazole ribotide (AIR) in a radical S-adenosyl-L-methionine (SAM)-dependent reaction.</text>
</comment>
<dbReference type="Gene3D" id="3.20.20.540">
    <property type="entry name" value="Radical SAM ThiC family, central domain"/>
    <property type="match status" value="1"/>
</dbReference>
<feature type="binding site" evidence="10">
    <location>
        <position position="341"/>
    </location>
    <ligand>
        <name>substrate</name>
    </ligand>
</feature>
<dbReference type="NCBIfam" id="TIGR00190">
    <property type="entry name" value="thiC"/>
    <property type="match status" value="1"/>
</dbReference>
<evidence type="ECO:0000259" key="11">
    <source>
        <dbReference type="Pfam" id="PF13667"/>
    </source>
</evidence>
<evidence type="ECO:0000256" key="6">
    <source>
        <dbReference type="ARBA" id="ARBA00022977"/>
    </source>
</evidence>
<dbReference type="GO" id="GO:0051539">
    <property type="term" value="F:4 iron, 4 sulfur cluster binding"/>
    <property type="evidence" value="ECO:0007669"/>
    <property type="project" value="UniProtKB-KW"/>
</dbReference>
<dbReference type="Gene3D" id="6.10.250.620">
    <property type="match status" value="1"/>
</dbReference>
<feature type="binding site" evidence="10">
    <location>
        <begin position="302"/>
        <end position="305"/>
    </location>
    <ligand>
        <name>substrate</name>
    </ligand>
</feature>
<name>H0QXS1_9ACTN</name>
<keyword evidence="13" id="KW-1185">Reference proteome</keyword>
<organism evidence="12 13">
    <name type="scientific">Gordonia effusa NBRC 100432</name>
    <dbReference type="NCBI Taxonomy" id="1077974"/>
    <lineage>
        <taxon>Bacteria</taxon>
        <taxon>Bacillati</taxon>
        <taxon>Actinomycetota</taxon>
        <taxon>Actinomycetes</taxon>
        <taxon>Mycobacteriales</taxon>
        <taxon>Gordoniaceae</taxon>
        <taxon>Gordonia</taxon>
    </lineage>
</organism>
<feature type="domain" description="ThiC-associated" evidence="11">
    <location>
        <begin position="15"/>
        <end position="74"/>
    </location>
</feature>
<feature type="binding site" evidence="10">
    <location>
        <position position="241"/>
    </location>
    <ligand>
        <name>substrate</name>
    </ligand>
</feature>
<keyword evidence="9 10" id="KW-0456">Lyase</keyword>
<comment type="pathway">
    <text evidence="10">Cofactor biosynthesis; thiamine diphosphate biosynthesis.</text>
</comment>
<dbReference type="FunFam" id="3.20.20.540:FF:000001">
    <property type="entry name" value="Phosphomethylpyrimidine synthase"/>
    <property type="match status" value="1"/>
</dbReference>
<dbReference type="RefSeq" id="WP_007316960.1">
    <property type="nucleotide sequence ID" value="NZ_BAEH01000036.1"/>
</dbReference>
<evidence type="ECO:0000256" key="4">
    <source>
        <dbReference type="ARBA" id="ARBA00022723"/>
    </source>
</evidence>
<dbReference type="InterPro" id="IPR038521">
    <property type="entry name" value="ThiC/Bza_core_dom"/>
</dbReference>
<evidence type="ECO:0000256" key="2">
    <source>
        <dbReference type="ARBA" id="ARBA00022485"/>
    </source>
</evidence>
<dbReference type="GO" id="GO:0070284">
    <property type="term" value="F:phosphomethylpyrimidine synthase activity"/>
    <property type="evidence" value="ECO:0007669"/>
    <property type="project" value="UniProtKB-EC"/>
</dbReference>
<evidence type="ECO:0000256" key="10">
    <source>
        <dbReference type="HAMAP-Rule" id="MF_00089"/>
    </source>
</evidence>
<comment type="similarity">
    <text evidence="10">Belongs to the ThiC family.</text>
</comment>
<evidence type="ECO:0000256" key="7">
    <source>
        <dbReference type="ARBA" id="ARBA00023004"/>
    </source>
</evidence>
<dbReference type="HAMAP" id="MF_00089">
    <property type="entry name" value="ThiC"/>
    <property type="match status" value="1"/>
</dbReference>
<dbReference type="NCBIfam" id="NF006763">
    <property type="entry name" value="PRK09284.1"/>
    <property type="match status" value="1"/>
</dbReference>
<dbReference type="eggNOG" id="COG0422">
    <property type="taxonomic scope" value="Bacteria"/>
</dbReference>
<protein>
    <recommendedName>
        <fullName evidence="10">Phosphomethylpyrimidine synthase</fullName>
        <ecNumber evidence="10">4.1.99.17</ecNumber>
    </recommendedName>
    <alternativeName>
        <fullName evidence="10">Hydroxymethylpyrimidine phosphate synthase</fullName>
        <shortName evidence="10">HMP-P synthase</shortName>
        <shortName evidence="10">HMP-phosphate synthase</shortName>
        <shortName evidence="10">HMPP synthase</shortName>
    </alternativeName>
    <alternativeName>
        <fullName evidence="10">Thiamine biosynthesis protein ThiC</fullName>
    </alternativeName>
</protein>
<dbReference type="SFLD" id="SFLDF00407">
    <property type="entry name" value="phosphomethylpyrimidine_syntha"/>
    <property type="match status" value="1"/>
</dbReference>
<feature type="binding site" evidence="10">
    <location>
        <position position="492"/>
    </location>
    <ligand>
        <name>[4Fe-4S] cluster</name>
        <dbReference type="ChEBI" id="CHEBI:49883"/>
        <note>4Fe-4S-S-AdoMet</note>
    </ligand>
</feature>
<dbReference type="SFLD" id="SFLDG01114">
    <property type="entry name" value="phosphomethylpyrimidine_syntha"/>
    <property type="match status" value="1"/>
</dbReference>
<feature type="binding site" evidence="10">
    <location>
        <position position="368"/>
    </location>
    <ligand>
        <name>substrate</name>
    </ligand>
</feature>
<comment type="cofactor">
    <cofactor evidence="10">
        <name>[4Fe-4S] cluster</name>
        <dbReference type="ChEBI" id="CHEBI:49883"/>
    </cofactor>
    <text evidence="10">Binds 1 [4Fe-4S] cluster per subunit. The cluster is coordinated with 3 cysteines and an exchangeable S-adenosyl-L-methionine.</text>
</comment>
<evidence type="ECO:0000313" key="13">
    <source>
        <dbReference type="Proteomes" id="UP000035034"/>
    </source>
</evidence>
<dbReference type="Pfam" id="PF13667">
    <property type="entry name" value="ThiC-associated"/>
    <property type="match status" value="1"/>
</dbReference>
<dbReference type="EMBL" id="BAEH01000036">
    <property type="protein sequence ID" value="GAB17622.1"/>
    <property type="molecule type" value="Genomic_DNA"/>
</dbReference>
<dbReference type="PANTHER" id="PTHR30557">
    <property type="entry name" value="THIAMINE BIOSYNTHESIS PROTEIN THIC"/>
    <property type="match status" value="1"/>
</dbReference>
<proteinExistence type="inferred from homology"/>
<feature type="binding site" evidence="10">
    <location>
        <position position="176"/>
    </location>
    <ligand>
        <name>substrate</name>
    </ligand>
</feature>
<reference evidence="12 13" key="1">
    <citation type="submission" date="2011-12" db="EMBL/GenBank/DDBJ databases">
        <title>Whole genome shotgun sequence of Gordonia effusa NBRC 100432.</title>
        <authorList>
            <person name="Yoshida I."/>
            <person name="Takarada H."/>
            <person name="Hosoyama A."/>
            <person name="Tsuchikane K."/>
            <person name="Katsumata H."/>
            <person name="Yamazaki S."/>
            <person name="Fujita N."/>
        </authorList>
    </citation>
    <scope>NUCLEOTIDE SEQUENCE [LARGE SCALE GENOMIC DNA]</scope>
    <source>
        <strain evidence="12 13">NBRC 100432</strain>
    </source>
</reference>
<dbReference type="OrthoDB" id="9805897at2"/>
<dbReference type="Pfam" id="PF01964">
    <property type="entry name" value="ThiC_Rad_SAM"/>
    <property type="match status" value="1"/>
</dbReference>
<feature type="binding site" evidence="10">
    <location>
        <position position="489"/>
    </location>
    <ligand>
        <name>[4Fe-4S] cluster</name>
        <dbReference type="ChEBI" id="CHEBI:49883"/>
        <note>4Fe-4S-S-AdoMet</note>
    </ligand>
</feature>
<dbReference type="STRING" id="1077974.GOEFS_036_00610"/>
<keyword evidence="5 10" id="KW-0862">Zinc</keyword>
<accession>H0QXS1</accession>
<evidence type="ECO:0000256" key="1">
    <source>
        <dbReference type="ARBA" id="ARBA00003175"/>
    </source>
</evidence>
<dbReference type="NCBIfam" id="NF009895">
    <property type="entry name" value="PRK13352.1"/>
    <property type="match status" value="1"/>
</dbReference>
<keyword evidence="3 10" id="KW-0949">S-adenosyl-L-methionine</keyword>
<feature type="binding site" evidence="10">
    <location>
        <position position="345"/>
    </location>
    <ligand>
        <name>Zn(2+)</name>
        <dbReference type="ChEBI" id="CHEBI:29105"/>
    </ligand>
</feature>
<dbReference type="GO" id="GO:0009229">
    <property type="term" value="P:thiamine diphosphate biosynthetic process"/>
    <property type="evidence" value="ECO:0007669"/>
    <property type="project" value="UniProtKB-UniRule"/>
</dbReference>
<evidence type="ECO:0000256" key="3">
    <source>
        <dbReference type="ARBA" id="ARBA00022691"/>
    </source>
</evidence>
<feature type="binding site" evidence="10">
    <location>
        <begin position="261"/>
        <end position="263"/>
    </location>
    <ligand>
        <name>substrate</name>
    </ligand>
</feature>
<evidence type="ECO:0000256" key="5">
    <source>
        <dbReference type="ARBA" id="ARBA00022833"/>
    </source>
</evidence>
<keyword evidence="7 10" id="KW-0408">Iron</keyword>
<evidence type="ECO:0000313" key="12">
    <source>
        <dbReference type="EMBL" id="GAB17622.1"/>
    </source>
</evidence>
<dbReference type="SFLD" id="SFLDS00113">
    <property type="entry name" value="Radical_SAM_Phosphomethylpyrim"/>
    <property type="match status" value="1"/>
</dbReference>
<keyword evidence="4 10" id="KW-0479">Metal-binding</keyword>
<dbReference type="PANTHER" id="PTHR30557:SF1">
    <property type="entry name" value="PHOSPHOMETHYLPYRIMIDINE SYNTHASE, CHLOROPLASTIC"/>
    <property type="match status" value="1"/>
</dbReference>
<feature type="binding site" evidence="10">
    <location>
        <position position="497"/>
    </location>
    <ligand>
        <name>[4Fe-4S] cluster</name>
        <dbReference type="ChEBI" id="CHEBI:49883"/>
        <note>4Fe-4S-S-AdoMet</note>
    </ligand>
</feature>
<dbReference type="GO" id="GO:0005829">
    <property type="term" value="C:cytosol"/>
    <property type="evidence" value="ECO:0007669"/>
    <property type="project" value="TreeGrafter"/>
</dbReference>
<dbReference type="InterPro" id="IPR037509">
    <property type="entry name" value="ThiC"/>
</dbReference>
<gene>
    <name evidence="10 12" type="primary">thiC</name>
    <name evidence="12" type="ORF">GOEFS_036_00610</name>
</gene>
<evidence type="ECO:0000256" key="8">
    <source>
        <dbReference type="ARBA" id="ARBA00023014"/>
    </source>
</evidence>
<dbReference type="GO" id="GO:0009228">
    <property type="term" value="P:thiamine biosynthetic process"/>
    <property type="evidence" value="ECO:0007669"/>
    <property type="project" value="UniProtKB-UniRule"/>
</dbReference>
<dbReference type="EC" id="4.1.99.17" evidence="10"/>
<feature type="binding site" evidence="10">
    <location>
        <position position="147"/>
    </location>
    <ligand>
        <name>substrate</name>
    </ligand>
</feature>
<keyword evidence="6 10" id="KW-0784">Thiamine biosynthesis</keyword>
<dbReference type="InterPro" id="IPR002817">
    <property type="entry name" value="ThiC/BzaA/B"/>
</dbReference>
<dbReference type="UniPathway" id="UPA00060"/>
<evidence type="ECO:0000256" key="9">
    <source>
        <dbReference type="ARBA" id="ARBA00023239"/>
    </source>
</evidence>
<dbReference type="GO" id="GO:0008270">
    <property type="term" value="F:zinc ion binding"/>
    <property type="evidence" value="ECO:0007669"/>
    <property type="project" value="UniProtKB-UniRule"/>
</dbReference>
<keyword evidence="2 10" id="KW-0004">4Fe-4S</keyword>